<dbReference type="InterPro" id="IPR052526">
    <property type="entry name" value="HTH-type_Bedaq_tolerance"/>
</dbReference>
<evidence type="ECO:0000256" key="3">
    <source>
        <dbReference type="ARBA" id="ARBA00023163"/>
    </source>
</evidence>
<evidence type="ECO:0000259" key="4">
    <source>
        <dbReference type="PROSITE" id="PS50995"/>
    </source>
</evidence>
<dbReference type="Gene3D" id="1.10.10.10">
    <property type="entry name" value="Winged helix-like DNA-binding domain superfamily/Winged helix DNA-binding domain"/>
    <property type="match status" value="1"/>
</dbReference>
<gene>
    <name evidence="5" type="ORF">FVP74_00115</name>
</gene>
<dbReference type="SMART" id="SM00347">
    <property type="entry name" value="HTH_MARR"/>
    <property type="match status" value="1"/>
</dbReference>
<dbReference type="PROSITE" id="PS50995">
    <property type="entry name" value="HTH_MARR_2"/>
    <property type="match status" value="1"/>
</dbReference>
<evidence type="ECO:0000256" key="2">
    <source>
        <dbReference type="ARBA" id="ARBA00023125"/>
    </source>
</evidence>
<dbReference type="Proteomes" id="UP000321949">
    <property type="component" value="Unassembled WGS sequence"/>
</dbReference>
<dbReference type="PANTHER" id="PTHR39515">
    <property type="entry name" value="CONSERVED PROTEIN"/>
    <property type="match status" value="1"/>
</dbReference>
<dbReference type="PROSITE" id="PS01117">
    <property type="entry name" value="HTH_MARR_1"/>
    <property type="match status" value="1"/>
</dbReference>
<keyword evidence="6" id="KW-1185">Reference proteome</keyword>
<dbReference type="AlphaFoldDB" id="A0A5C8I964"/>
<accession>A0A5C8I964</accession>
<dbReference type="SUPFAM" id="SSF46785">
    <property type="entry name" value="Winged helix' DNA-binding domain"/>
    <property type="match status" value="1"/>
</dbReference>
<evidence type="ECO:0000313" key="5">
    <source>
        <dbReference type="EMBL" id="TXK14872.1"/>
    </source>
</evidence>
<organism evidence="5 6">
    <name type="scientific">Microbacterium saccharophilum</name>
    <dbReference type="NCBI Taxonomy" id="1213358"/>
    <lineage>
        <taxon>Bacteria</taxon>
        <taxon>Bacillati</taxon>
        <taxon>Actinomycetota</taxon>
        <taxon>Actinomycetes</taxon>
        <taxon>Micrococcales</taxon>
        <taxon>Microbacteriaceae</taxon>
        <taxon>Microbacterium</taxon>
    </lineage>
</organism>
<dbReference type="InterPro" id="IPR036390">
    <property type="entry name" value="WH_DNA-bd_sf"/>
</dbReference>
<protein>
    <submittedName>
        <fullName evidence="5">MarR family transcriptional regulator</fullName>
    </submittedName>
</protein>
<dbReference type="InterPro" id="IPR000835">
    <property type="entry name" value="HTH_MarR-typ"/>
</dbReference>
<dbReference type="GO" id="GO:0003700">
    <property type="term" value="F:DNA-binding transcription factor activity"/>
    <property type="evidence" value="ECO:0007669"/>
    <property type="project" value="InterPro"/>
</dbReference>
<dbReference type="PANTHER" id="PTHR39515:SF2">
    <property type="entry name" value="HTH-TYPE TRANSCRIPTIONAL REGULATOR RV0880"/>
    <property type="match status" value="1"/>
</dbReference>
<dbReference type="EMBL" id="VRSX01000001">
    <property type="protein sequence ID" value="TXK14872.1"/>
    <property type="molecule type" value="Genomic_DNA"/>
</dbReference>
<dbReference type="RefSeq" id="WP_147049717.1">
    <property type="nucleotide sequence ID" value="NZ_BKAH01000003.1"/>
</dbReference>
<dbReference type="Pfam" id="PF01047">
    <property type="entry name" value="MarR"/>
    <property type="match status" value="1"/>
</dbReference>
<proteinExistence type="predicted"/>
<name>A0A5C8I964_9MICO</name>
<feature type="domain" description="HTH marR-type" evidence="4">
    <location>
        <begin position="18"/>
        <end position="146"/>
    </location>
</feature>
<comment type="caution">
    <text evidence="5">The sequence shown here is derived from an EMBL/GenBank/DDBJ whole genome shotgun (WGS) entry which is preliminary data.</text>
</comment>
<keyword evidence="1" id="KW-0805">Transcription regulation</keyword>
<reference evidence="5 6" key="1">
    <citation type="submission" date="2019-08" db="EMBL/GenBank/DDBJ databases">
        <authorList>
            <person name="Dong K."/>
        </authorList>
    </citation>
    <scope>NUCLEOTIDE SEQUENCE [LARGE SCALE GENOMIC DNA]</scope>
    <source>
        <strain evidence="5 6">K-1</strain>
    </source>
</reference>
<dbReference type="InterPro" id="IPR023187">
    <property type="entry name" value="Tscrpt_reg_MarR-type_CS"/>
</dbReference>
<evidence type="ECO:0000256" key="1">
    <source>
        <dbReference type="ARBA" id="ARBA00023015"/>
    </source>
</evidence>
<dbReference type="InterPro" id="IPR036388">
    <property type="entry name" value="WH-like_DNA-bd_sf"/>
</dbReference>
<evidence type="ECO:0000313" key="6">
    <source>
        <dbReference type="Proteomes" id="UP000321949"/>
    </source>
</evidence>
<keyword evidence="3" id="KW-0804">Transcription</keyword>
<keyword evidence="2" id="KW-0238">DNA-binding</keyword>
<dbReference type="PRINTS" id="PR00598">
    <property type="entry name" value="HTHMARR"/>
</dbReference>
<dbReference type="GO" id="GO:0003677">
    <property type="term" value="F:DNA binding"/>
    <property type="evidence" value="ECO:0007669"/>
    <property type="project" value="UniProtKB-KW"/>
</dbReference>
<sequence length="150" mass="16651">MTSPALSSETSGDLAHEAADFRMATFRLARRLRAHRAVDSMSDGQFAVLAALSMHGGHTLGELADRERVSSPSMNRTVNCLEESGYITRTPDESDRRKVNIDLTDAGRAVVEETVRRRDLWLESAFSTLDNEQRATLARAAEIMREVASR</sequence>
<dbReference type="OrthoDB" id="9804055at2"/>